<proteinExistence type="predicted"/>
<comment type="caution">
    <text evidence="1">The sequence shown here is derived from an EMBL/GenBank/DDBJ whole genome shotgun (WGS) entry which is preliminary data.</text>
</comment>
<dbReference type="AlphaFoldDB" id="A0AAN9GUX1"/>
<dbReference type="PANTHER" id="PTHR45913">
    <property type="entry name" value="EPM2A-INTERACTING PROTEIN 1"/>
    <property type="match status" value="1"/>
</dbReference>
<dbReference type="EMBL" id="JAYKXH010000021">
    <property type="protein sequence ID" value="KAK7130312.1"/>
    <property type="molecule type" value="Genomic_DNA"/>
</dbReference>
<dbReference type="Proteomes" id="UP001364617">
    <property type="component" value="Unassembled WGS sequence"/>
</dbReference>
<reference evidence="1 2" key="1">
    <citation type="submission" date="2024-02" db="EMBL/GenBank/DDBJ databases">
        <title>Chromosome-level genome assembly of the Eurasian Minnow (Phoxinus phoxinus).</title>
        <authorList>
            <person name="Oriowo T.O."/>
            <person name="Martin S."/>
            <person name="Stange M."/>
            <person name="Chrysostomakis Y."/>
            <person name="Brown T."/>
            <person name="Winkler S."/>
            <person name="Kukowka S."/>
            <person name="Myers E.W."/>
            <person name="Bohne A."/>
        </authorList>
    </citation>
    <scope>NUCLEOTIDE SEQUENCE [LARGE SCALE GENOMIC DNA]</scope>
    <source>
        <strain evidence="1">ZFMK-TIS-60720</strain>
        <tissue evidence="1">Whole Organism</tissue>
    </source>
</reference>
<dbReference type="PANTHER" id="PTHR45913:SF5">
    <property type="entry name" value="GENERAL TRANSCRIPTION FACTOR II-I REPEAT DOMAIN-CONTAINING PROTEIN 2A-LIKE PROTEIN"/>
    <property type="match status" value="1"/>
</dbReference>
<name>A0AAN9GUX1_9TELE</name>
<accession>A0AAN9GUX1</accession>
<evidence type="ECO:0000313" key="2">
    <source>
        <dbReference type="Proteomes" id="UP001364617"/>
    </source>
</evidence>
<keyword evidence="2" id="KW-1185">Reference proteome</keyword>
<protein>
    <submittedName>
        <fullName evidence="1">Uncharacterized protein</fullName>
    </submittedName>
</protein>
<sequence>MQTVVRVVNFIVSRALHHRQFRQFIEEYDTEYGDLLKHSEVRWLSRGKVLERFLSLLSNICTFLDSKGKWEPKLEDPCWVTQLAFLTDITCHLNTLNLQLQGSDTLPSNMLTAIRAFQNKITSLYIPDREFIHFSKLRAVTTNDPYLGLQPQRICECFARAERGI</sequence>
<gene>
    <name evidence="1" type="ORF">R3I93_019822</name>
</gene>
<organism evidence="1 2">
    <name type="scientific">Phoxinus phoxinus</name>
    <name type="common">Eurasian minnow</name>
    <dbReference type="NCBI Taxonomy" id="58324"/>
    <lineage>
        <taxon>Eukaryota</taxon>
        <taxon>Metazoa</taxon>
        <taxon>Chordata</taxon>
        <taxon>Craniata</taxon>
        <taxon>Vertebrata</taxon>
        <taxon>Euteleostomi</taxon>
        <taxon>Actinopterygii</taxon>
        <taxon>Neopterygii</taxon>
        <taxon>Teleostei</taxon>
        <taxon>Ostariophysi</taxon>
        <taxon>Cypriniformes</taxon>
        <taxon>Leuciscidae</taxon>
        <taxon>Phoxininae</taxon>
        <taxon>Phoxinus</taxon>
    </lineage>
</organism>
<evidence type="ECO:0000313" key="1">
    <source>
        <dbReference type="EMBL" id="KAK7130312.1"/>
    </source>
</evidence>